<dbReference type="PANTHER" id="PTHR14594">
    <property type="entry name" value="CENTROSOMAL PROTEIN OF 70 KDA"/>
    <property type="match status" value="1"/>
</dbReference>
<keyword evidence="7" id="KW-0206">Cytoskeleton</keyword>
<evidence type="ECO:0000256" key="10">
    <source>
        <dbReference type="SAM" id="MobiDB-lite"/>
    </source>
</evidence>
<organism evidence="11 12">
    <name type="scientific">Mya arenaria</name>
    <name type="common">Soft-shell clam</name>
    <dbReference type="NCBI Taxonomy" id="6604"/>
    <lineage>
        <taxon>Eukaryota</taxon>
        <taxon>Metazoa</taxon>
        <taxon>Spiralia</taxon>
        <taxon>Lophotrochozoa</taxon>
        <taxon>Mollusca</taxon>
        <taxon>Bivalvia</taxon>
        <taxon>Autobranchia</taxon>
        <taxon>Heteroconchia</taxon>
        <taxon>Euheterodonta</taxon>
        <taxon>Imparidentia</taxon>
        <taxon>Neoheterodontei</taxon>
        <taxon>Myida</taxon>
        <taxon>Myoidea</taxon>
        <taxon>Myidae</taxon>
        <taxon>Mya</taxon>
    </lineage>
</organism>
<sequence>MASPTASPVSKSKNMPLENDWSGVNKKLRKQGLPTVTTVHPADVQHISGMQICLDRANNNIVKENLLSLIADCEHRQTLVQDLISKNNQLKEEVSKQTELAEKYFSQMKDHKIMLESSRARVKELESDQPSEQGLDEIWDEENRNQRVADVFQEFRRRTARAHHTMDDKNGESHRSDETAEDDISSFHSVAHHSETSSNFKKLIRDISIELEVKELDTVIPRIQRMGKQLEEVSKYEQFCRSAQDIVNSLSDSERKERRGNHKMGHVSSDTLNHMLTVLENWRDDEQGMEDGQEHPNRAVLENIVSHFQTLFDVPSVSGVYPRMNQIFTKLGEVHNVLNTLKNLLGLSKDAKSAAIVDGVGRLVQQHNTTTVQQLKTLLQTEDLDGVIRRLHEHQEFFPAFYEIMNKLIEILDLRKMDQVIPAVRALKLLAN</sequence>
<keyword evidence="4" id="KW-0963">Cytoplasm</keyword>
<evidence type="ECO:0000256" key="8">
    <source>
        <dbReference type="ARBA" id="ARBA00025273"/>
    </source>
</evidence>
<keyword evidence="12" id="KW-1185">Reference proteome</keyword>
<feature type="compositionally biased region" description="Polar residues" evidence="10">
    <location>
        <begin position="1"/>
        <end position="13"/>
    </location>
</feature>
<evidence type="ECO:0000313" key="12">
    <source>
        <dbReference type="Proteomes" id="UP001164746"/>
    </source>
</evidence>
<dbReference type="PANTHER" id="PTHR14594:SF1">
    <property type="entry name" value="CENTROSOMAL PROTEIN OF 70 KDA"/>
    <property type="match status" value="1"/>
</dbReference>
<comment type="function">
    <text evidence="8">Plays a role in the organization of both preexisting and nascent microtubules in interphase cells. During mitosis, required for the organization and orientation of the mitotic spindle.</text>
</comment>
<evidence type="ECO:0000256" key="4">
    <source>
        <dbReference type="ARBA" id="ARBA00022490"/>
    </source>
</evidence>
<proteinExistence type="predicted"/>
<keyword evidence="6 9" id="KW-0175">Coiled coil</keyword>
<evidence type="ECO:0000256" key="3">
    <source>
        <dbReference type="ARBA" id="ARBA00018408"/>
    </source>
</evidence>
<dbReference type="InterPro" id="IPR037692">
    <property type="entry name" value="CEP70"/>
</dbReference>
<evidence type="ECO:0000256" key="1">
    <source>
        <dbReference type="ARBA" id="ARBA00004300"/>
    </source>
</evidence>
<feature type="coiled-coil region" evidence="9">
    <location>
        <begin position="80"/>
        <end position="128"/>
    </location>
</feature>
<comment type="subcellular location">
    <subcellularLocation>
        <location evidence="1">Cytoplasm</location>
        <location evidence="1">Cytoskeleton</location>
        <location evidence="1">Microtubule organizing center</location>
        <location evidence="1">Centrosome</location>
    </subcellularLocation>
</comment>
<dbReference type="Proteomes" id="UP001164746">
    <property type="component" value="Chromosome 5"/>
</dbReference>
<feature type="compositionally biased region" description="Basic and acidic residues" evidence="10">
    <location>
        <begin position="164"/>
        <end position="178"/>
    </location>
</feature>
<evidence type="ECO:0000256" key="2">
    <source>
        <dbReference type="ARBA" id="ARBA00011832"/>
    </source>
</evidence>
<feature type="region of interest" description="Disordered" evidence="10">
    <location>
        <begin position="1"/>
        <end position="20"/>
    </location>
</feature>
<gene>
    <name evidence="11" type="ORF">MAR_021861</name>
</gene>
<evidence type="ECO:0000313" key="11">
    <source>
        <dbReference type="EMBL" id="WAR06492.1"/>
    </source>
</evidence>
<evidence type="ECO:0000256" key="7">
    <source>
        <dbReference type="ARBA" id="ARBA00023212"/>
    </source>
</evidence>
<comment type="subunit">
    <text evidence="2">Directly interacts with tubulin-gamma; this interaction determines centrosomal localization.</text>
</comment>
<accession>A0ABY7ECG4</accession>
<protein>
    <recommendedName>
        <fullName evidence="3">Centrosomal protein of 70 kDa</fullName>
    </recommendedName>
</protein>
<keyword evidence="5" id="KW-0802">TPR repeat</keyword>
<name>A0ABY7ECG4_MYAAR</name>
<evidence type="ECO:0000256" key="9">
    <source>
        <dbReference type="SAM" id="Coils"/>
    </source>
</evidence>
<feature type="region of interest" description="Disordered" evidence="10">
    <location>
        <begin position="160"/>
        <end position="181"/>
    </location>
</feature>
<evidence type="ECO:0000256" key="5">
    <source>
        <dbReference type="ARBA" id="ARBA00022803"/>
    </source>
</evidence>
<dbReference type="EMBL" id="CP111016">
    <property type="protein sequence ID" value="WAR06492.1"/>
    <property type="molecule type" value="Genomic_DNA"/>
</dbReference>
<evidence type="ECO:0000256" key="6">
    <source>
        <dbReference type="ARBA" id="ARBA00023054"/>
    </source>
</evidence>
<reference evidence="11" key="1">
    <citation type="submission" date="2022-11" db="EMBL/GenBank/DDBJ databases">
        <title>Centuries of genome instability and evolution in soft-shell clam transmissible cancer (bioRxiv).</title>
        <authorList>
            <person name="Hart S.F.M."/>
            <person name="Yonemitsu M.A."/>
            <person name="Giersch R.M."/>
            <person name="Beal B.F."/>
            <person name="Arriagada G."/>
            <person name="Davis B.W."/>
            <person name="Ostrander E.A."/>
            <person name="Goff S.P."/>
            <person name="Metzger M.J."/>
        </authorList>
    </citation>
    <scope>NUCLEOTIDE SEQUENCE</scope>
    <source>
        <strain evidence="11">MELC-2E11</strain>
        <tissue evidence="11">Siphon/mantle</tissue>
    </source>
</reference>